<keyword evidence="11" id="KW-0347">Helicase</keyword>
<evidence type="ECO:0000313" key="12">
    <source>
        <dbReference type="Proteomes" id="UP000473885"/>
    </source>
</evidence>
<dbReference type="Gene3D" id="1.10.10.10">
    <property type="entry name" value="Winged helix-like DNA-binding domain superfamily/Winged helix DNA-binding domain"/>
    <property type="match status" value="1"/>
</dbReference>
<keyword evidence="3 9" id="KW-0227">DNA damage</keyword>
<evidence type="ECO:0000256" key="4">
    <source>
        <dbReference type="ARBA" id="ARBA00022801"/>
    </source>
</evidence>
<dbReference type="EC" id="3.6.4.-" evidence="9"/>
<keyword evidence="8 9" id="KW-0234">DNA repair</keyword>
<accession>A0A6M0R632</accession>
<sequence>MEERIVTPFDVNDDKEQYSLRPTTLKEYIGQKKVKENLDIFIKAAKRRGEALDHVLFYGPPGLGKTTLANIIAREMSGNLKVTSGPAIEKAGDLAAILTTLTDYDVLFIDEIHRLNRSVEEILYPAMEDYALDIVIGKGAAAKSIRLDLPKFTLIGATTRVGLLTSPLRDRFGMLCPMEFYTDDELKEIVIRSASILDVTMDEDSAYEIGKRSRGTPRIANRLLKRVRDYCEVRSDGTITIQECKKALNLLEVDKEGLDKIDNKILEAITYNFKGGPVGLETLAYFIGEELDTIQDVYEPYLIQKGFVIRTPRGRVASEKVYKHFNIQKKSHNLDQLSLIKD</sequence>
<dbReference type="InterPro" id="IPR004605">
    <property type="entry name" value="DNA_helicase_Holl-junc_RuvB"/>
</dbReference>
<organism evidence="11 12">
    <name type="scientific">Clostridium niameyense</name>
    <dbReference type="NCBI Taxonomy" id="1622073"/>
    <lineage>
        <taxon>Bacteria</taxon>
        <taxon>Bacillati</taxon>
        <taxon>Bacillota</taxon>
        <taxon>Clostridia</taxon>
        <taxon>Eubacteriales</taxon>
        <taxon>Clostridiaceae</taxon>
        <taxon>Clostridium</taxon>
    </lineage>
</organism>
<dbReference type="InterPro" id="IPR008824">
    <property type="entry name" value="RuvB-like_N"/>
</dbReference>
<dbReference type="GO" id="GO:0006281">
    <property type="term" value="P:DNA repair"/>
    <property type="evidence" value="ECO:0007669"/>
    <property type="project" value="UniProtKB-UniRule"/>
</dbReference>
<dbReference type="Pfam" id="PF05496">
    <property type="entry name" value="RuvB_N"/>
    <property type="match status" value="1"/>
</dbReference>
<dbReference type="GO" id="GO:0005737">
    <property type="term" value="C:cytoplasm"/>
    <property type="evidence" value="ECO:0007669"/>
    <property type="project" value="UniProtKB-SubCell"/>
</dbReference>
<dbReference type="GO" id="GO:0000400">
    <property type="term" value="F:four-way junction DNA binding"/>
    <property type="evidence" value="ECO:0007669"/>
    <property type="project" value="UniProtKB-UniRule"/>
</dbReference>
<feature type="binding site" evidence="9">
    <location>
        <begin position="128"/>
        <end position="130"/>
    </location>
    <ligand>
        <name>ATP</name>
        <dbReference type="ChEBI" id="CHEBI:30616"/>
    </ligand>
</feature>
<comment type="subcellular location">
    <subcellularLocation>
        <location evidence="9">Cytoplasm</location>
    </subcellularLocation>
</comment>
<dbReference type="NCBIfam" id="NF000868">
    <property type="entry name" value="PRK00080.1"/>
    <property type="match status" value="1"/>
</dbReference>
<dbReference type="PANTHER" id="PTHR42848">
    <property type="match status" value="1"/>
</dbReference>
<keyword evidence="6 9" id="KW-0238">DNA-binding</keyword>
<protein>
    <recommendedName>
        <fullName evidence="9">Holliday junction branch migration complex subunit RuvB</fullName>
        <ecNumber evidence="9">3.6.4.-</ecNumber>
    </recommendedName>
</protein>
<evidence type="ECO:0000256" key="2">
    <source>
        <dbReference type="ARBA" id="ARBA00022741"/>
    </source>
</evidence>
<comment type="domain">
    <text evidence="9">Has 3 domains, the large (RuvB-L) and small ATPase (RuvB-S) domains and the C-terminal head (RuvB-H) domain. The head domain binds DNA, while the ATPase domains jointly bind ATP, ADP or are empty depending on the state of the subunit in the translocation cycle. During a single DNA translocation step the structure of each domain remains the same, but their relative positions change.</text>
</comment>
<comment type="similarity">
    <text evidence="9">Belongs to the RuvB family.</text>
</comment>
<evidence type="ECO:0000256" key="1">
    <source>
        <dbReference type="ARBA" id="ARBA00022490"/>
    </source>
</evidence>
<feature type="region of interest" description="Small ATPAse domain (RuvB-S)" evidence="9">
    <location>
        <begin position="182"/>
        <end position="252"/>
    </location>
</feature>
<feature type="binding site" evidence="9">
    <location>
        <position position="66"/>
    </location>
    <ligand>
        <name>Mg(2+)</name>
        <dbReference type="ChEBI" id="CHEBI:18420"/>
    </ligand>
</feature>
<comment type="caution">
    <text evidence="11">The sequence shown here is derived from an EMBL/GenBank/DDBJ whole genome shotgun (WGS) entry which is preliminary data.</text>
</comment>
<feature type="binding site" evidence="9">
    <location>
        <position position="20"/>
    </location>
    <ligand>
        <name>ATP</name>
        <dbReference type="ChEBI" id="CHEBI:30616"/>
    </ligand>
</feature>
<dbReference type="GO" id="GO:0005524">
    <property type="term" value="F:ATP binding"/>
    <property type="evidence" value="ECO:0007669"/>
    <property type="project" value="UniProtKB-UniRule"/>
</dbReference>
<dbReference type="PANTHER" id="PTHR42848:SF1">
    <property type="entry name" value="HOLLIDAY JUNCTION BRANCH MIGRATION COMPLEX SUBUNIT RUVB"/>
    <property type="match status" value="1"/>
</dbReference>
<dbReference type="AlphaFoldDB" id="A0A6M0R632"/>
<feature type="binding site" evidence="9">
    <location>
        <position position="66"/>
    </location>
    <ligand>
        <name>ATP</name>
        <dbReference type="ChEBI" id="CHEBI:30616"/>
    </ligand>
</feature>
<dbReference type="Proteomes" id="UP000473885">
    <property type="component" value="Unassembled WGS sequence"/>
</dbReference>
<feature type="domain" description="AAA+ ATPase" evidence="10">
    <location>
        <begin position="51"/>
        <end position="182"/>
    </location>
</feature>
<dbReference type="InterPro" id="IPR027417">
    <property type="entry name" value="P-loop_NTPase"/>
</dbReference>
<dbReference type="SUPFAM" id="SSF52540">
    <property type="entry name" value="P-loop containing nucleoside triphosphate hydrolases"/>
    <property type="match status" value="1"/>
</dbReference>
<dbReference type="InterPro" id="IPR036390">
    <property type="entry name" value="WH_DNA-bd_sf"/>
</dbReference>
<dbReference type="HAMAP" id="MF_00016">
    <property type="entry name" value="DNA_HJ_migration_RuvB"/>
    <property type="match status" value="1"/>
</dbReference>
<feature type="binding site" evidence="9">
    <location>
        <position position="171"/>
    </location>
    <ligand>
        <name>ATP</name>
        <dbReference type="ChEBI" id="CHEBI:30616"/>
    </ligand>
</feature>
<dbReference type="CDD" id="cd00009">
    <property type="entry name" value="AAA"/>
    <property type="match status" value="1"/>
</dbReference>
<feature type="binding site" evidence="9">
    <location>
        <position position="65"/>
    </location>
    <ligand>
        <name>ATP</name>
        <dbReference type="ChEBI" id="CHEBI:30616"/>
    </ligand>
</feature>
<dbReference type="GO" id="GO:0016787">
    <property type="term" value="F:hydrolase activity"/>
    <property type="evidence" value="ECO:0007669"/>
    <property type="project" value="UniProtKB-KW"/>
</dbReference>
<dbReference type="Gene3D" id="1.10.8.60">
    <property type="match status" value="1"/>
</dbReference>
<feature type="binding site" evidence="9">
    <location>
        <position position="181"/>
    </location>
    <ligand>
        <name>ATP</name>
        <dbReference type="ChEBI" id="CHEBI:30616"/>
    </ligand>
</feature>
<dbReference type="Pfam" id="PF05491">
    <property type="entry name" value="WHD_RuvB"/>
    <property type="match status" value="1"/>
</dbReference>
<evidence type="ECO:0000259" key="10">
    <source>
        <dbReference type="SMART" id="SM00382"/>
    </source>
</evidence>
<dbReference type="SMART" id="SM00382">
    <property type="entry name" value="AAA"/>
    <property type="match status" value="1"/>
</dbReference>
<comment type="function">
    <text evidence="9">The RuvA-RuvB-RuvC complex processes Holliday junction (HJ) DNA during genetic recombination and DNA repair, while the RuvA-RuvB complex plays an important role in the rescue of blocked DNA replication forks via replication fork reversal (RFR). RuvA specifically binds to HJ cruciform DNA, conferring on it an open structure. The RuvB hexamer acts as an ATP-dependent pump, pulling dsDNA into and through the RuvAB complex. RuvB forms 2 homohexamers on either side of HJ DNA bound by 1 or 2 RuvA tetramers; 4 subunits per hexamer contact DNA at a time. Coordinated motions by a converter formed by DNA-disengaged RuvB subunits stimulates ATP hydrolysis and nucleotide exchange. Immobilization of the converter enables RuvB to convert the ATP-contained energy into a lever motion, pulling 2 nucleotides of DNA out of the RuvA tetramer per ATP hydrolyzed, thus driving DNA branch migration. The RuvB motors rotate together with the DNA substrate, which together with the progressing nucleotide cycle form the mechanistic basis for DNA recombination by continuous HJ branch migration. Branch migration allows RuvC to scan DNA until it finds its consensus sequence, where it cleaves and resolves cruciform DNA.</text>
</comment>
<keyword evidence="1 9" id="KW-0963">Cytoplasm</keyword>
<dbReference type="EMBL" id="SXDP01000001">
    <property type="protein sequence ID" value="NEZ45631.1"/>
    <property type="molecule type" value="Genomic_DNA"/>
</dbReference>
<dbReference type="GO" id="GO:0048476">
    <property type="term" value="C:Holliday junction resolvase complex"/>
    <property type="evidence" value="ECO:0007669"/>
    <property type="project" value="UniProtKB-UniRule"/>
</dbReference>
<proteinExistence type="inferred from homology"/>
<feature type="binding site" evidence="9">
    <location>
        <position position="67"/>
    </location>
    <ligand>
        <name>ATP</name>
        <dbReference type="ChEBI" id="CHEBI:30616"/>
    </ligand>
</feature>
<dbReference type="SUPFAM" id="SSF46785">
    <property type="entry name" value="Winged helix' DNA-binding domain"/>
    <property type="match status" value="1"/>
</dbReference>
<dbReference type="InterPro" id="IPR008823">
    <property type="entry name" value="RuvB_wg_C"/>
</dbReference>
<dbReference type="InterPro" id="IPR041445">
    <property type="entry name" value="AAA_lid_4"/>
</dbReference>
<feature type="binding site" evidence="9">
    <location>
        <position position="315"/>
    </location>
    <ligand>
        <name>DNA</name>
        <dbReference type="ChEBI" id="CHEBI:16991"/>
    </ligand>
</feature>
<dbReference type="RefSeq" id="WP_163248099.1">
    <property type="nucleotide sequence ID" value="NZ_SXDP01000001.1"/>
</dbReference>
<feature type="binding site" evidence="9">
    <location>
        <position position="62"/>
    </location>
    <ligand>
        <name>ATP</name>
        <dbReference type="ChEBI" id="CHEBI:30616"/>
    </ligand>
</feature>
<dbReference type="InterPro" id="IPR003593">
    <property type="entry name" value="AAA+_ATPase"/>
</dbReference>
<keyword evidence="4 9" id="KW-0378">Hydrolase</keyword>
<dbReference type="Gene3D" id="3.40.50.300">
    <property type="entry name" value="P-loop containing nucleotide triphosphate hydrolases"/>
    <property type="match status" value="1"/>
</dbReference>
<reference evidence="11 12" key="1">
    <citation type="submission" date="2019-04" db="EMBL/GenBank/DDBJ databases">
        <title>Genome sequencing of Clostridium botulinum Groups I-IV and Clostridium butyricum.</title>
        <authorList>
            <person name="Brunt J."/>
            <person name="Van Vliet A.H.M."/>
            <person name="Stringer S.C."/>
            <person name="Carter A.T."/>
            <person name="Peck M.W."/>
        </authorList>
    </citation>
    <scope>NUCLEOTIDE SEQUENCE [LARGE SCALE GENOMIC DNA]</scope>
    <source>
        <strain evidence="11 12">IFR 18/094</strain>
    </source>
</reference>
<feature type="region of interest" description="Head domain (RuvB-H)" evidence="9">
    <location>
        <begin position="255"/>
        <end position="342"/>
    </location>
</feature>
<evidence type="ECO:0000256" key="3">
    <source>
        <dbReference type="ARBA" id="ARBA00022763"/>
    </source>
</evidence>
<dbReference type="Pfam" id="PF17864">
    <property type="entry name" value="AAA_lid_4"/>
    <property type="match status" value="1"/>
</dbReference>
<keyword evidence="2 9" id="KW-0547">Nucleotide-binding</keyword>
<dbReference type="GO" id="GO:0009378">
    <property type="term" value="F:four-way junction helicase activity"/>
    <property type="evidence" value="ECO:0007669"/>
    <property type="project" value="InterPro"/>
</dbReference>
<comment type="subunit">
    <text evidence="9">Homohexamer. Forms an RuvA(8)-RuvB(12)-Holliday junction (HJ) complex. HJ DNA is sandwiched between 2 RuvA tetramers; dsDNA enters through RuvA and exits via RuvB. An RuvB hexamer assembles on each DNA strand where it exits the tetramer. Each RuvB hexamer is contacted by two RuvA subunits (via domain III) on 2 adjacent RuvB subunits; this complex drives branch migration. In the full resolvosome a probable DNA-RuvA(4)-RuvB(12)-RuvC(2) complex forms which resolves the HJ.</text>
</comment>
<feature type="binding site" evidence="9">
    <location>
        <position position="310"/>
    </location>
    <ligand>
        <name>DNA</name>
        <dbReference type="ChEBI" id="CHEBI:16991"/>
    </ligand>
</feature>
<gene>
    <name evidence="9 11" type="primary">ruvB</name>
    <name evidence="11" type="ORF">FDF74_00210</name>
</gene>
<feature type="binding site" evidence="9">
    <location>
        <position position="21"/>
    </location>
    <ligand>
        <name>ATP</name>
        <dbReference type="ChEBI" id="CHEBI:30616"/>
    </ligand>
</feature>
<keyword evidence="12" id="KW-1185">Reference proteome</keyword>
<name>A0A6M0R632_9CLOT</name>
<keyword evidence="7 9" id="KW-0233">DNA recombination</keyword>
<evidence type="ECO:0000313" key="11">
    <source>
        <dbReference type="EMBL" id="NEZ45631.1"/>
    </source>
</evidence>
<evidence type="ECO:0000256" key="7">
    <source>
        <dbReference type="ARBA" id="ARBA00023172"/>
    </source>
</evidence>
<keyword evidence="5 9" id="KW-0067">ATP-binding</keyword>
<evidence type="ECO:0000256" key="5">
    <source>
        <dbReference type="ARBA" id="ARBA00022840"/>
    </source>
</evidence>
<dbReference type="InterPro" id="IPR036388">
    <property type="entry name" value="WH-like_DNA-bd_sf"/>
</dbReference>
<evidence type="ECO:0000256" key="9">
    <source>
        <dbReference type="HAMAP-Rule" id="MF_00016"/>
    </source>
</evidence>
<evidence type="ECO:0000256" key="8">
    <source>
        <dbReference type="ARBA" id="ARBA00023204"/>
    </source>
</evidence>
<feature type="binding site" evidence="9">
    <location>
        <position position="218"/>
    </location>
    <ligand>
        <name>ATP</name>
        <dbReference type="ChEBI" id="CHEBI:30616"/>
    </ligand>
</feature>
<evidence type="ECO:0000256" key="6">
    <source>
        <dbReference type="ARBA" id="ARBA00023125"/>
    </source>
</evidence>
<comment type="catalytic activity">
    <reaction evidence="9">
        <text>ATP + H2O = ADP + phosphate + H(+)</text>
        <dbReference type="Rhea" id="RHEA:13065"/>
        <dbReference type="ChEBI" id="CHEBI:15377"/>
        <dbReference type="ChEBI" id="CHEBI:15378"/>
        <dbReference type="ChEBI" id="CHEBI:30616"/>
        <dbReference type="ChEBI" id="CHEBI:43474"/>
        <dbReference type="ChEBI" id="CHEBI:456216"/>
    </reaction>
</comment>
<comment type="caution">
    <text evidence="9">Lacks conserved residue(s) required for the propagation of feature annotation.</text>
</comment>
<dbReference type="NCBIfam" id="TIGR00635">
    <property type="entry name" value="ruvB"/>
    <property type="match status" value="1"/>
</dbReference>
<dbReference type="GO" id="GO:0006310">
    <property type="term" value="P:DNA recombination"/>
    <property type="evidence" value="ECO:0007669"/>
    <property type="project" value="UniProtKB-UniRule"/>
</dbReference>